<evidence type="ECO:0000313" key="5">
    <source>
        <dbReference type="Proteomes" id="UP000004995"/>
    </source>
</evidence>
<dbReference type="HOGENOM" id="CLU_049527_0_0_1"/>
<dbReference type="Proteomes" id="UP000004995">
    <property type="component" value="Unassembled WGS sequence"/>
</dbReference>
<evidence type="ECO:0000313" key="4">
    <source>
        <dbReference type="EnsemblPlants" id="KQL07489"/>
    </source>
</evidence>
<reference evidence="3 5" key="1">
    <citation type="journal article" date="2012" name="Nat. Biotechnol.">
        <title>Reference genome sequence of the model plant Setaria.</title>
        <authorList>
            <person name="Bennetzen J.L."/>
            <person name="Schmutz J."/>
            <person name="Wang H."/>
            <person name="Percifield R."/>
            <person name="Hawkins J."/>
            <person name="Pontaroli A.C."/>
            <person name="Estep M."/>
            <person name="Feng L."/>
            <person name="Vaughn J.N."/>
            <person name="Grimwood J."/>
            <person name="Jenkins J."/>
            <person name="Barry K."/>
            <person name="Lindquist E."/>
            <person name="Hellsten U."/>
            <person name="Deshpande S."/>
            <person name="Wang X."/>
            <person name="Wu X."/>
            <person name="Mitros T."/>
            <person name="Triplett J."/>
            <person name="Yang X."/>
            <person name="Ye C.Y."/>
            <person name="Mauro-Herrera M."/>
            <person name="Wang L."/>
            <person name="Li P."/>
            <person name="Sharma M."/>
            <person name="Sharma R."/>
            <person name="Ronald P.C."/>
            <person name="Panaud O."/>
            <person name="Kellogg E.A."/>
            <person name="Brutnell T.P."/>
            <person name="Doust A.N."/>
            <person name="Tuskan G.A."/>
            <person name="Rokhsar D."/>
            <person name="Devos K.M."/>
        </authorList>
    </citation>
    <scope>NUCLEOTIDE SEQUENCE [LARGE SCALE GENOMIC DNA]</scope>
    <source>
        <strain evidence="5">cv. Yugu1</strain>
        <strain evidence="3">Yugu1</strain>
    </source>
</reference>
<keyword evidence="5" id="KW-1185">Reference proteome</keyword>
<dbReference type="InterPro" id="IPR056016">
    <property type="entry name" value="DUF7595"/>
</dbReference>
<dbReference type="Gramene" id="KQL07489">
    <property type="protein sequence ID" value="KQL07489"/>
    <property type="gene ID" value="SETIT_003827mg"/>
</dbReference>
<proteinExistence type="predicted"/>
<dbReference type="PANTHER" id="PTHR36140:SF12">
    <property type="entry name" value="F-BOX DOMAIN-CONTAINING PROTEIN"/>
    <property type="match status" value="1"/>
</dbReference>
<dbReference type="SUPFAM" id="SSF81383">
    <property type="entry name" value="F-box domain"/>
    <property type="match status" value="1"/>
</dbReference>
<dbReference type="Pfam" id="PF12937">
    <property type="entry name" value="F-box-like"/>
    <property type="match status" value="1"/>
</dbReference>
<dbReference type="EnsemblPlants" id="KQL07489">
    <property type="protein sequence ID" value="KQL07489"/>
    <property type="gene ID" value="SETIT_003827mg"/>
</dbReference>
<dbReference type="eggNOG" id="ENOG502R3F1">
    <property type="taxonomic scope" value="Eukaryota"/>
</dbReference>
<dbReference type="InterPro" id="IPR036047">
    <property type="entry name" value="F-box-like_dom_sf"/>
</dbReference>
<dbReference type="OrthoDB" id="696275at2759"/>
<dbReference type="Gene3D" id="1.20.1280.50">
    <property type="match status" value="1"/>
</dbReference>
<accession>K3XPK0</accession>
<reference evidence="3" key="2">
    <citation type="submission" date="2015-07" db="EMBL/GenBank/DDBJ databases">
        <authorList>
            <person name="Noorani M."/>
        </authorList>
    </citation>
    <scope>NUCLEOTIDE SEQUENCE</scope>
    <source>
        <strain evidence="3">Yugu1</strain>
    </source>
</reference>
<dbReference type="PANTHER" id="PTHR36140">
    <property type="entry name" value="F-BOX DOMAIN-CONTAINING PROTEIN-RELATED"/>
    <property type="match status" value="1"/>
</dbReference>
<gene>
    <name evidence="3" type="ORF">SETIT_5G361300v2</name>
</gene>
<dbReference type="Pfam" id="PF24523">
    <property type="entry name" value="DUF7595"/>
    <property type="match status" value="1"/>
</dbReference>
<dbReference type="EMBL" id="AGNK02003342">
    <property type="status" value="NOT_ANNOTATED_CDS"/>
    <property type="molecule type" value="Genomic_DNA"/>
</dbReference>
<evidence type="ECO:0000259" key="1">
    <source>
        <dbReference type="Pfam" id="PF12937"/>
    </source>
</evidence>
<evidence type="ECO:0000259" key="2">
    <source>
        <dbReference type="Pfam" id="PF24523"/>
    </source>
</evidence>
<name>K3XPK0_SETIT</name>
<reference evidence="4" key="3">
    <citation type="submission" date="2018-08" db="UniProtKB">
        <authorList>
            <consortium name="EnsemblPlants"/>
        </authorList>
    </citation>
    <scope>IDENTIFICATION</scope>
    <source>
        <strain evidence="4">Yugu1</strain>
    </source>
</reference>
<dbReference type="OMA" id="FEHARPI"/>
<feature type="domain" description="DUF7595" evidence="2">
    <location>
        <begin position="147"/>
        <end position="422"/>
    </location>
</feature>
<dbReference type="CDD" id="cd09917">
    <property type="entry name" value="F-box_SF"/>
    <property type="match status" value="1"/>
</dbReference>
<protein>
    <submittedName>
        <fullName evidence="3 4">Uncharacterized protein</fullName>
    </submittedName>
</protein>
<dbReference type="EMBL" id="CM003532">
    <property type="protein sequence ID" value="RCV27891.1"/>
    <property type="molecule type" value="Genomic_DNA"/>
</dbReference>
<dbReference type="AlphaFoldDB" id="K3XPK0"/>
<organism evidence="3">
    <name type="scientific">Setaria italica</name>
    <name type="common">Foxtail millet</name>
    <name type="synonym">Panicum italicum</name>
    <dbReference type="NCBI Taxonomy" id="4555"/>
    <lineage>
        <taxon>Eukaryota</taxon>
        <taxon>Viridiplantae</taxon>
        <taxon>Streptophyta</taxon>
        <taxon>Embryophyta</taxon>
        <taxon>Tracheophyta</taxon>
        <taxon>Spermatophyta</taxon>
        <taxon>Magnoliopsida</taxon>
        <taxon>Liliopsida</taxon>
        <taxon>Poales</taxon>
        <taxon>Poaceae</taxon>
        <taxon>PACMAD clade</taxon>
        <taxon>Panicoideae</taxon>
        <taxon>Panicodae</taxon>
        <taxon>Paniceae</taxon>
        <taxon>Cenchrinae</taxon>
        <taxon>Setaria</taxon>
    </lineage>
</organism>
<dbReference type="InterPro" id="IPR001810">
    <property type="entry name" value="F-box_dom"/>
</dbReference>
<sequence>MPPVRRPSAHPAASPYTDGWLSRRYRIAFASDVGGGAPPTNLPDDILFGIFSRVSGAADVSRCAATCRHWGRVRVVAARAAAISRALPPPARFLPRLALGFFHQQQNGVSHSVRVGAQLRFIPMASTSLLLGPSGGGARLIHEGGALFEHARPIASRNGRLVLELRREARADGLALCVWNPMTGDAAVLPTLSGKDSPGDYACAILTGDDLDGVPPRSTDFFRLLLVYNRRAAPQHCGPTRRTPAAGGQKATIPARPSWSAAWPTFGVRLDDGTMAAAATMDVCSVPYALKNCKLDKHVLGVSPDGRLRFVATGFVARRLLVISSLISQLQGSVHYDSTAGDISIAVPQIEVTRTNWNTIKLRWFGEKTGTLIFTVGETVSTCAIFALNLASRSLEKLPHGVSYHACRNLCGYEMDRAALLAWLAPQ</sequence>
<evidence type="ECO:0000313" key="3">
    <source>
        <dbReference type="EMBL" id="RCV27891.1"/>
    </source>
</evidence>
<feature type="domain" description="F-box" evidence="1">
    <location>
        <begin position="41"/>
        <end position="72"/>
    </location>
</feature>